<protein>
    <submittedName>
        <fullName evidence="6">(salmon louse) hypothetical protein</fullName>
    </submittedName>
    <submittedName>
        <fullName evidence="7">Putative LOC101740088 [Bombyx mori]</fullName>
    </submittedName>
</protein>
<evidence type="ECO:0000313" key="8">
    <source>
        <dbReference type="Proteomes" id="UP000675881"/>
    </source>
</evidence>
<dbReference type="OrthoDB" id="10064289at2759"/>
<dbReference type="InterPro" id="IPR032104">
    <property type="entry name" value="Spaetzle"/>
</dbReference>
<dbReference type="EMBL" id="HACA01001655">
    <property type="protein sequence ID" value="CDW19016.1"/>
    <property type="molecule type" value="Transcribed_RNA"/>
</dbReference>
<dbReference type="Proteomes" id="UP000675881">
    <property type="component" value="Chromosome 8"/>
</dbReference>
<reference evidence="6" key="2">
    <citation type="submission" date="2021-02" db="EMBL/GenBank/DDBJ databases">
        <authorList>
            <person name="Bekaert M."/>
        </authorList>
    </citation>
    <scope>NUCLEOTIDE SEQUENCE</scope>
    <source>
        <strain evidence="6">IoA-00</strain>
    </source>
</reference>
<dbReference type="InterPro" id="IPR052444">
    <property type="entry name" value="Spz/Toll_ligand-like"/>
</dbReference>
<dbReference type="InterPro" id="IPR029034">
    <property type="entry name" value="Cystine-knot_cytokine"/>
</dbReference>
<proteinExistence type="predicted"/>
<dbReference type="PANTHER" id="PTHR23199">
    <property type="entry name" value="NEUROTROPHIN 1-RELATED"/>
    <property type="match status" value="1"/>
</dbReference>
<evidence type="ECO:0000259" key="5">
    <source>
        <dbReference type="Pfam" id="PF16077"/>
    </source>
</evidence>
<evidence type="ECO:0000256" key="4">
    <source>
        <dbReference type="SAM" id="SignalP"/>
    </source>
</evidence>
<dbReference type="AlphaFoldDB" id="A0A0K2T0K9"/>
<sequence length="320" mass="37917">MFVIQALVTFAFLIQNSFSLENMVDPIETADSNSNYYRASVIPVDLLKYPEKSYRTYNDYGYDSHVHRSPYDSHNVYDAIRTRDREYKPYRNAYTSYKYDYYKVPDCAYSNNHYYNITFCLQDDHYPIGTIKYELEKNRGLVEKFLTDITYQSADNLVDGLSKIEEEGYTYEHYFGNKKYQTYSNNDHSGYTYSDDYYKDGGYICPSDIYYGRPKRAVNTYGHWKVIVNLLDEHYVGGYAKYHEKYTQTQRLEQCIYPSAPCSYIDHKYHSSCLQKFNFVRMLAYTYEEGLHIDAFKLPIACSCHVSKPNHYGYYIGVHH</sequence>
<gene>
    <name evidence="6" type="ORF">LSAA_13727</name>
</gene>
<dbReference type="GO" id="GO:0045087">
    <property type="term" value="P:innate immune response"/>
    <property type="evidence" value="ECO:0007669"/>
    <property type="project" value="TreeGrafter"/>
</dbReference>
<evidence type="ECO:0000256" key="3">
    <source>
        <dbReference type="ARBA" id="ARBA00023180"/>
    </source>
</evidence>
<feature type="signal peptide" evidence="4">
    <location>
        <begin position="1"/>
        <end position="19"/>
    </location>
</feature>
<evidence type="ECO:0000256" key="2">
    <source>
        <dbReference type="ARBA" id="ARBA00023157"/>
    </source>
</evidence>
<organism evidence="7">
    <name type="scientific">Lepeophtheirus salmonis</name>
    <name type="common">Salmon louse</name>
    <name type="synonym">Caligus salmonis</name>
    <dbReference type="NCBI Taxonomy" id="72036"/>
    <lineage>
        <taxon>Eukaryota</taxon>
        <taxon>Metazoa</taxon>
        <taxon>Ecdysozoa</taxon>
        <taxon>Arthropoda</taxon>
        <taxon>Crustacea</taxon>
        <taxon>Multicrustacea</taxon>
        <taxon>Hexanauplia</taxon>
        <taxon>Copepoda</taxon>
        <taxon>Siphonostomatoida</taxon>
        <taxon>Caligidae</taxon>
        <taxon>Lepeophtheirus</taxon>
    </lineage>
</organism>
<dbReference type="Gene3D" id="2.10.90.10">
    <property type="entry name" value="Cystine-knot cytokines"/>
    <property type="match status" value="1"/>
</dbReference>
<evidence type="ECO:0000313" key="6">
    <source>
        <dbReference type="EMBL" id="CAF3017953.1"/>
    </source>
</evidence>
<feature type="chain" id="PRO_5033227016" evidence="4">
    <location>
        <begin position="20"/>
        <end position="320"/>
    </location>
</feature>
<reference evidence="7" key="1">
    <citation type="submission" date="2014-05" db="EMBL/GenBank/DDBJ databases">
        <authorList>
            <person name="Chronopoulou M."/>
        </authorList>
    </citation>
    <scope>NUCLEOTIDE SEQUENCE</scope>
    <source>
        <tissue evidence="7">Whole organism</tissue>
    </source>
</reference>
<keyword evidence="3" id="KW-0325">Glycoprotein</keyword>
<keyword evidence="2" id="KW-1015">Disulfide bond</keyword>
<dbReference type="SUPFAM" id="SSF57501">
    <property type="entry name" value="Cystine-knot cytokines"/>
    <property type="match status" value="1"/>
</dbReference>
<keyword evidence="8" id="KW-1185">Reference proteome</keyword>
<evidence type="ECO:0000313" key="7">
    <source>
        <dbReference type="EMBL" id="CDW19016.1"/>
    </source>
</evidence>
<dbReference type="Pfam" id="PF16077">
    <property type="entry name" value="Spaetzle"/>
    <property type="match status" value="1"/>
</dbReference>
<dbReference type="GO" id="GO:0005121">
    <property type="term" value="F:Toll binding"/>
    <property type="evidence" value="ECO:0007669"/>
    <property type="project" value="TreeGrafter"/>
</dbReference>
<dbReference type="GO" id="GO:0008083">
    <property type="term" value="F:growth factor activity"/>
    <property type="evidence" value="ECO:0007669"/>
    <property type="project" value="TreeGrafter"/>
</dbReference>
<dbReference type="EMBL" id="HG994587">
    <property type="protein sequence ID" value="CAF3017953.1"/>
    <property type="molecule type" value="Genomic_DNA"/>
</dbReference>
<evidence type="ECO:0000256" key="1">
    <source>
        <dbReference type="ARBA" id="ARBA00022729"/>
    </source>
</evidence>
<feature type="domain" description="Spaetzle" evidence="5">
    <location>
        <begin position="203"/>
        <end position="306"/>
    </location>
</feature>
<dbReference type="PANTHER" id="PTHR23199:SF12">
    <property type="entry name" value="NEUROTROPHIN 1-RELATED"/>
    <property type="match status" value="1"/>
</dbReference>
<name>A0A0K2T0K9_LEPSM</name>
<dbReference type="GO" id="GO:0005615">
    <property type="term" value="C:extracellular space"/>
    <property type="evidence" value="ECO:0007669"/>
    <property type="project" value="UniProtKB-ARBA"/>
</dbReference>
<dbReference type="GO" id="GO:0021556">
    <property type="term" value="P:central nervous system formation"/>
    <property type="evidence" value="ECO:0007669"/>
    <property type="project" value="TreeGrafter"/>
</dbReference>
<keyword evidence="1 4" id="KW-0732">Signal</keyword>
<accession>A0A0K2T0K9</accession>